<dbReference type="PANTHER" id="PTHR21301">
    <property type="entry name" value="REVERSE TRANSCRIPTASE"/>
    <property type="match status" value="1"/>
</dbReference>
<reference evidence="2 3" key="1">
    <citation type="submission" date="2022-05" db="EMBL/GenBank/DDBJ databases">
        <authorList>
            <consortium name="Genoscope - CEA"/>
            <person name="William W."/>
        </authorList>
    </citation>
    <scope>NUCLEOTIDE SEQUENCE [LARGE SCALE GENOMIC DNA]</scope>
</reference>
<dbReference type="AlphaFoldDB" id="A0AAU9XXB8"/>
<evidence type="ECO:0000313" key="3">
    <source>
        <dbReference type="Proteomes" id="UP001159428"/>
    </source>
</evidence>
<dbReference type="InterPro" id="IPR058912">
    <property type="entry name" value="HTH_animal"/>
</dbReference>
<dbReference type="Pfam" id="PF26215">
    <property type="entry name" value="HTH_animal"/>
    <property type="match status" value="1"/>
</dbReference>
<proteinExistence type="predicted"/>
<feature type="non-terminal residue" evidence="2">
    <location>
        <position position="1"/>
    </location>
</feature>
<sequence length="111" mass="12847">NGKLPFLDCLVSRDDNSLRTTVYRRPTHTDRLLDESSYNPTSHKATTIRTLTRRAQLVCNTTDSLSDENKYLNRVFQRTITTSSNVTLTDLLLLPKLTTRQLLRPQLLYHI</sequence>
<dbReference type="PANTHER" id="PTHR21301:SF10">
    <property type="entry name" value="REVERSE TRANSCRIPTASE DOMAIN-CONTAINING PROTEIN"/>
    <property type="match status" value="1"/>
</dbReference>
<accession>A0AAU9XXB8</accession>
<organism evidence="2 3">
    <name type="scientific">Pocillopora meandrina</name>
    <dbReference type="NCBI Taxonomy" id="46732"/>
    <lineage>
        <taxon>Eukaryota</taxon>
        <taxon>Metazoa</taxon>
        <taxon>Cnidaria</taxon>
        <taxon>Anthozoa</taxon>
        <taxon>Hexacorallia</taxon>
        <taxon>Scleractinia</taxon>
        <taxon>Astrocoeniina</taxon>
        <taxon>Pocilloporidae</taxon>
        <taxon>Pocillopora</taxon>
    </lineage>
</organism>
<name>A0AAU9XXB8_9CNID</name>
<dbReference type="EMBL" id="CALNXJ010000072">
    <property type="protein sequence ID" value="CAH3159486.1"/>
    <property type="molecule type" value="Genomic_DNA"/>
</dbReference>
<keyword evidence="3" id="KW-1185">Reference proteome</keyword>
<evidence type="ECO:0000313" key="2">
    <source>
        <dbReference type="EMBL" id="CAH3159486.1"/>
    </source>
</evidence>
<protein>
    <recommendedName>
        <fullName evidence="1">Helix-turn-helix domain-containing protein</fullName>
    </recommendedName>
</protein>
<feature type="domain" description="Helix-turn-helix" evidence="1">
    <location>
        <begin position="31"/>
        <end position="77"/>
    </location>
</feature>
<dbReference type="Proteomes" id="UP001159428">
    <property type="component" value="Unassembled WGS sequence"/>
</dbReference>
<gene>
    <name evidence="2" type="ORF">PMEA_00031996</name>
</gene>
<evidence type="ECO:0000259" key="1">
    <source>
        <dbReference type="Pfam" id="PF26215"/>
    </source>
</evidence>
<comment type="caution">
    <text evidence="2">The sequence shown here is derived from an EMBL/GenBank/DDBJ whole genome shotgun (WGS) entry which is preliminary data.</text>
</comment>